<evidence type="ECO:0000313" key="3">
    <source>
        <dbReference type="WBParaSite" id="Hba_18277"/>
    </source>
</evidence>
<protein>
    <submittedName>
        <fullName evidence="3">C2H2-type domain-containing protein</fullName>
    </submittedName>
</protein>
<accession>A0A1I7XKI4</accession>
<feature type="region of interest" description="Disordered" evidence="1">
    <location>
        <begin position="1"/>
        <end position="48"/>
    </location>
</feature>
<name>A0A1I7XKI4_HETBA</name>
<keyword evidence="2" id="KW-1185">Reference proteome</keyword>
<proteinExistence type="predicted"/>
<dbReference type="Proteomes" id="UP000095283">
    <property type="component" value="Unplaced"/>
</dbReference>
<reference evidence="3" key="1">
    <citation type="submission" date="2016-11" db="UniProtKB">
        <authorList>
            <consortium name="WormBaseParasite"/>
        </authorList>
    </citation>
    <scope>IDENTIFICATION</scope>
</reference>
<evidence type="ECO:0000256" key="1">
    <source>
        <dbReference type="SAM" id="MobiDB-lite"/>
    </source>
</evidence>
<dbReference type="AlphaFoldDB" id="A0A1I7XKI4"/>
<evidence type="ECO:0000313" key="2">
    <source>
        <dbReference type="Proteomes" id="UP000095283"/>
    </source>
</evidence>
<sequence>MTNTVKEQWAAEEEKSMSLNEIDQPVVDKRSKLQGTRKRRTTNPNTEQELHEKLIKLERIIQEEDRILHDRKDRYFLCLDKHPDRDCFKYRGCFFCNSNQEHKVRHLDVHHSVLCCLPEKSKQSNGESDRRGKK</sequence>
<organism evidence="2 3">
    <name type="scientific">Heterorhabditis bacteriophora</name>
    <name type="common">Entomopathogenic nematode worm</name>
    <dbReference type="NCBI Taxonomy" id="37862"/>
    <lineage>
        <taxon>Eukaryota</taxon>
        <taxon>Metazoa</taxon>
        <taxon>Ecdysozoa</taxon>
        <taxon>Nematoda</taxon>
        <taxon>Chromadorea</taxon>
        <taxon>Rhabditida</taxon>
        <taxon>Rhabditina</taxon>
        <taxon>Rhabditomorpha</taxon>
        <taxon>Strongyloidea</taxon>
        <taxon>Heterorhabditidae</taxon>
        <taxon>Heterorhabditis</taxon>
    </lineage>
</organism>
<dbReference type="WBParaSite" id="Hba_18277">
    <property type="protein sequence ID" value="Hba_18277"/>
    <property type="gene ID" value="Hba_18277"/>
</dbReference>